<dbReference type="EMBL" id="CP048113">
    <property type="protein sequence ID" value="QHS63921.1"/>
    <property type="molecule type" value="Genomic_DNA"/>
</dbReference>
<sequence length="122" mass="14159">MEKKCTKVLHLEENIRALQDTIYVIGGKWKLPIVHSICNGNKRFSDILRSIPGLTHRMLSRNLRELEDNKLITRSVDENFPGVVEYDFTAYATQYGLLINEMIEWGKSHKKMITGDRQTNHS</sequence>
<dbReference type="Gene3D" id="1.10.10.10">
    <property type="entry name" value="Winged helix-like DNA-binding domain superfamily/Winged helix DNA-binding domain"/>
    <property type="match status" value="1"/>
</dbReference>
<dbReference type="KEGG" id="chih:GWR21_04245"/>
<dbReference type="Proteomes" id="UP000476411">
    <property type="component" value="Chromosome"/>
</dbReference>
<reference evidence="5 6" key="1">
    <citation type="submission" date="2020-01" db="EMBL/GenBank/DDBJ databases">
        <title>Complete genome sequence of Chitinophaga sp. H33E-04 isolated from quinoa roots.</title>
        <authorList>
            <person name="Weon H.-Y."/>
            <person name="Lee S.A."/>
        </authorList>
    </citation>
    <scope>NUCLEOTIDE SEQUENCE [LARGE SCALE GENOMIC DNA]</scope>
    <source>
        <strain evidence="5 6">H33E-04</strain>
    </source>
</reference>
<evidence type="ECO:0000256" key="2">
    <source>
        <dbReference type="ARBA" id="ARBA00023125"/>
    </source>
</evidence>
<evidence type="ECO:0000259" key="4">
    <source>
        <dbReference type="PROSITE" id="PS51118"/>
    </source>
</evidence>
<dbReference type="InterPro" id="IPR002577">
    <property type="entry name" value="HTH_HxlR"/>
</dbReference>
<dbReference type="PANTHER" id="PTHR33204">
    <property type="entry name" value="TRANSCRIPTIONAL REGULATOR, MARR FAMILY"/>
    <property type="match status" value="1"/>
</dbReference>
<dbReference type="GO" id="GO:0003677">
    <property type="term" value="F:DNA binding"/>
    <property type="evidence" value="ECO:0007669"/>
    <property type="project" value="UniProtKB-KW"/>
</dbReference>
<name>A0A6B9ZQ61_9BACT</name>
<dbReference type="InterPro" id="IPR036388">
    <property type="entry name" value="WH-like_DNA-bd_sf"/>
</dbReference>
<keyword evidence="1" id="KW-0805">Transcription regulation</keyword>
<dbReference type="Pfam" id="PF01638">
    <property type="entry name" value="HxlR"/>
    <property type="match status" value="1"/>
</dbReference>
<evidence type="ECO:0000313" key="5">
    <source>
        <dbReference type="EMBL" id="QHS63921.1"/>
    </source>
</evidence>
<protein>
    <submittedName>
        <fullName evidence="5">Helix-turn-helix transcriptional regulator</fullName>
    </submittedName>
</protein>
<keyword evidence="2" id="KW-0238">DNA-binding</keyword>
<proteinExistence type="predicted"/>
<organism evidence="5 6">
    <name type="scientific">Chitinophaga agri</name>
    <dbReference type="NCBI Taxonomy" id="2703787"/>
    <lineage>
        <taxon>Bacteria</taxon>
        <taxon>Pseudomonadati</taxon>
        <taxon>Bacteroidota</taxon>
        <taxon>Chitinophagia</taxon>
        <taxon>Chitinophagales</taxon>
        <taxon>Chitinophagaceae</taxon>
        <taxon>Chitinophaga</taxon>
    </lineage>
</organism>
<evidence type="ECO:0000256" key="3">
    <source>
        <dbReference type="ARBA" id="ARBA00023163"/>
    </source>
</evidence>
<dbReference type="PANTHER" id="PTHR33204:SF29">
    <property type="entry name" value="TRANSCRIPTIONAL REGULATOR"/>
    <property type="match status" value="1"/>
</dbReference>
<dbReference type="InterPro" id="IPR036390">
    <property type="entry name" value="WH_DNA-bd_sf"/>
</dbReference>
<dbReference type="SUPFAM" id="SSF46785">
    <property type="entry name" value="Winged helix' DNA-binding domain"/>
    <property type="match status" value="1"/>
</dbReference>
<keyword evidence="3" id="KW-0804">Transcription</keyword>
<dbReference type="AlphaFoldDB" id="A0A6B9ZQ61"/>
<accession>A0A6B9ZQ61</accession>
<gene>
    <name evidence="5" type="ORF">GWR21_04245</name>
</gene>
<keyword evidence="6" id="KW-1185">Reference proteome</keyword>
<evidence type="ECO:0000256" key="1">
    <source>
        <dbReference type="ARBA" id="ARBA00023015"/>
    </source>
</evidence>
<evidence type="ECO:0000313" key="6">
    <source>
        <dbReference type="Proteomes" id="UP000476411"/>
    </source>
</evidence>
<dbReference type="PROSITE" id="PS51118">
    <property type="entry name" value="HTH_HXLR"/>
    <property type="match status" value="1"/>
</dbReference>
<feature type="domain" description="HTH hxlR-type" evidence="4">
    <location>
        <begin position="5"/>
        <end position="114"/>
    </location>
</feature>